<sequence>MLVLTPQKEGDSSDPRMPLNEAEGEPQSGGHTHNHPANVNVNVPLPFVVLVQSPRHSILDTTVSAWASSSESFSPWVQYGESDLNGHSNVGVETSHPPNYAASTTNKTLSATLCVEMHGESGNIDPQMLEIDWVSCMSPCSFVLG</sequence>
<evidence type="ECO:0000313" key="2">
    <source>
        <dbReference type="EMBL" id="KAJ5166657.1"/>
    </source>
</evidence>
<dbReference type="Proteomes" id="UP001149163">
    <property type="component" value="Unassembled WGS sequence"/>
</dbReference>
<feature type="region of interest" description="Disordered" evidence="1">
    <location>
        <begin position="1"/>
        <end position="38"/>
    </location>
</feature>
<proteinExistence type="predicted"/>
<organism evidence="2 3">
    <name type="scientific">Penicillium canariense</name>
    <dbReference type="NCBI Taxonomy" id="189055"/>
    <lineage>
        <taxon>Eukaryota</taxon>
        <taxon>Fungi</taxon>
        <taxon>Dikarya</taxon>
        <taxon>Ascomycota</taxon>
        <taxon>Pezizomycotina</taxon>
        <taxon>Eurotiomycetes</taxon>
        <taxon>Eurotiomycetidae</taxon>
        <taxon>Eurotiales</taxon>
        <taxon>Aspergillaceae</taxon>
        <taxon>Penicillium</taxon>
    </lineage>
</organism>
<name>A0A9W9I6L4_9EURO</name>
<dbReference type="EMBL" id="JAPQKN010000003">
    <property type="protein sequence ID" value="KAJ5166657.1"/>
    <property type="molecule type" value="Genomic_DNA"/>
</dbReference>
<dbReference type="RefSeq" id="XP_056543118.1">
    <property type="nucleotide sequence ID" value="XM_056687563.1"/>
</dbReference>
<dbReference type="OrthoDB" id="424974at2759"/>
<reference evidence="2" key="2">
    <citation type="journal article" date="2023" name="IMA Fungus">
        <title>Comparative genomic study of the Penicillium genus elucidates a diverse pangenome and 15 lateral gene transfer events.</title>
        <authorList>
            <person name="Petersen C."/>
            <person name="Sorensen T."/>
            <person name="Nielsen M.R."/>
            <person name="Sondergaard T.E."/>
            <person name="Sorensen J.L."/>
            <person name="Fitzpatrick D.A."/>
            <person name="Frisvad J.C."/>
            <person name="Nielsen K.L."/>
        </authorList>
    </citation>
    <scope>NUCLEOTIDE SEQUENCE</scope>
    <source>
        <strain evidence="2">IBT 26290</strain>
    </source>
</reference>
<evidence type="ECO:0000256" key="1">
    <source>
        <dbReference type="SAM" id="MobiDB-lite"/>
    </source>
</evidence>
<accession>A0A9W9I6L4</accession>
<gene>
    <name evidence="2" type="ORF">N7482_005438</name>
</gene>
<reference evidence="2" key="1">
    <citation type="submission" date="2022-11" db="EMBL/GenBank/DDBJ databases">
        <authorList>
            <person name="Petersen C."/>
        </authorList>
    </citation>
    <scope>NUCLEOTIDE SEQUENCE</scope>
    <source>
        <strain evidence="2">IBT 26290</strain>
    </source>
</reference>
<dbReference type="GeneID" id="81426739"/>
<evidence type="ECO:0000313" key="3">
    <source>
        <dbReference type="Proteomes" id="UP001149163"/>
    </source>
</evidence>
<dbReference type="AlphaFoldDB" id="A0A9W9I6L4"/>
<keyword evidence="3" id="KW-1185">Reference proteome</keyword>
<protein>
    <submittedName>
        <fullName evidence="2">Uncharacterized protein</fullName>
    </submittedName>
</protein>
<comment type="caution">
    <text evidence="2">The sequence shown here is derived from an EMBL/GenBank/DDBJ whole genome shotgun (WGS) entry which is preliminary data.</text>
</comment>